<evidence type="ECO:0000256" key="2">
    <source>
        <dbReference type="ARBA" id="ARBA00022824"/>
    </source>
</evidence>
<keyword evidence="2 6" id="KW-0256">Endoplasmic reticulum</keyword>
<accession>A0A0R3U2T9</accession>
<comment type="subcellular location">
    <subcellularLocation>
        <location evidence="6">Endoplasmic reticulum</location>
    </subcellularLocation>
    <subcellularLocation>
        <location evidence="6">Golgi apparatus</location>
        <location evidence="6">cis-Golgi network</location>
    </subcellularLocation>
</comment>
<keyword evidence="1 6" id="KW-0813">Transport</keyword>
<evidence type="ECO:0000256" key="4">
    <source>
        <dbReference type="ARBA" id="ARBA00023034"/>
    </source>
</evidence>
<dbReference type="SMART" id="SM01399">
    <property type="entry name" value="Sybindin"/>
    <property type="match status" value="1"/>
</dbReference>
<evidence type="ECO:0000313" key="8">
    <source>
        <dbReference type="Proteomes" id="UP000267029"/>
    </source>
</evidence>
<dbReference type="SUPFAM" id="SSF64356">
    <property type="entry name" value="SNARE-like"/>
    <property type="match status" value="1"/>
</dbReference>
<reference evidence="7 8" key="2">
    <citation type="submission" date="2018-10" db="EMBL/GenBank/DDBJ databases">
        <authorList>
            <consortium name="Pathogen Informatics"/>
        </authorList>
    </citation>
    <scope>NUCLEOTIDE SEQUENCE [LARGE SCALE GENOMIC DNA]</scope>
</reference>
<reference evidence="9" key="1">
    <citation type="submission" date="2017-02" db="UniProtKB">
        <authorList>
            <consortium name="WormBaseParasite"/>
        </authorList>
    </citation>
    <scope>IDENTIFICATION</scope>
</reference>
<dbReference type="Gene3D" id="3.30.450.70">
    <property type="match status" value="1"/>
</dbReference>
<evidence type="ECO:0000256" key="3">
    <source>
        <dbReference type="ARBA" id="ARBA00022892"/>
    </source>
</evidence>
<dbReference type="InterPro" id="IPR007233">
    <property type="entry name" value="TRAPPC"/>
</dbReference>
<dbReference type="PANTHER" id="PTHR23249">
    <property type="entry name" value="TRAFFICKING PROTEIN PARTICLE COMPLEX SUBUNIT"/>
    <property type="match status" value="1"/>
</dbReference>
<dbReference type="PANTHER" id="PTHR23249:SF16">
    <property type="entry name" value="TRAFFICKING PROTEIN PARTICLE COMPLEX SUBUNIT 1"/>
    <property type="match status" value="1"/>
</dbReference>
<evidence type="ECO:0000313" key="9">
    <source>
        <dbReference type="WBParaSite" id="MCOS_0000081601-mRNA-1"/>
    </source>
</evidence>
<keyword evidence="4 6" id="KW-0333">Golgi apparatus</keyword>
<evidence type="ECO:0000256" key="1">
    <source>
        <dbReference type="ARBA" id="ARBA00022448"/>
    </source>
</evidence>
<dbReference type="OrthoDB" id="246406at2759"/>
<dbReference type="Proteomes" id="UP000267029">
    <property type="component" value="Unassembled WGS sequence"/>
</dbReference>
<keyword evidence="3 6" id="KW-0931">ER-Golgi transport</keyword>
<dbReference type="GO" id="GO:0006888">
    <property type="term" value="P:endoplasmic reticulum to Golgi vesicle-mediated transport"/>
    <property type="evidence" value="ECO:0007669"/>
    <property type="project" value="UniProtKB-UniRule"/>
</dbReference>
<evidence type="ECO:0000256" key="5">
    <source>
        <dbReference type="ARBA" id="ARBA00038167"/>
    </source>
</evidence>
<protein>
    <recommendedName>
        <fullName evidence="6">Trafficking protein particle complex subunit</fullName>
    </recommendedName>
</protein>
<dbReference type="WBParaSite" id="MCOS_0000081601-mRNA-1">
    <property type="protein sequence ID" value="MCOS_0000081601-mRNA-1"/>
    <property type="gene ID" value="MCOS_0000081601"/>
</dbReference>
<dbReference type="AlphaFoldDB" id="A0A0R3U2T9"/>
<dbReference type="GO" id="GO:0005794">
    <property type="term" value="C:Golgi apparatus"/>
    <property type="evidence" value="ECO:0007669"/>
    <property type="project" value="UniProtKB-SubCell"/>
</dbReference>
<dbReference type="GO" id="GO:0030008">
    <property type="term" value="C:TRAPP complex"/>
    <property type="evidence" value="ECO:0007669"/>
    <property type="project" value="UniProtKB-UniRule"/>
</dbReference>
<organism evidence="9">
    <name type="scientific">Mesocestoides corti</name>
    <name type="common">Flatworm</name>
    <dbReference type="NCBI Taxonomy" id="53468"/>
    <lineage>
        <taxon>Eukaryota</taxon>
        <taxon>Metazoa</taxon>
        <taxon>Spiralia</taxon>
        <taxon>Lophotrochozoa</taxon>
        <taxon>Platyhelminthes</taxon>
        <taxon>Cestoda</taxon>
        <taxon>Eucestoda</taxon>
        <taxon>Cyclophyllidea</taxon>
        <taxon>Mesocestoididae</taxon>
        <taxon>Mesocestoides</taxon>
    </lineage>
</organism>
<comment type="similarity">
    <text evidence="5">Belongs to the TRAPP small subunits family. BET5 subfamily.</text>
</comment>
<dbReference type="InterPro" id="IPR011012">
    <property type="entry name" value="Longin-like_dom_sf"/>
</dbReference>
<proteinExistence type="inferred from homology"/>
<evidence type="ECO:0000256" key="6">
    <source>
        <dbReference type="RuleBase" id="RU366065"/>
    </source>
</evidence>
<dbReference type="STRING" id="53468.A0A0R3U2T9"/>
<keyword evidence="8" id="KW-1185">Reference proteome</keyword>
<comment type="subunit">
    <text evidence="6">Part of the multisubunit transport protein particle (TRAPP) complex.</text>
</comment>
<gene>
    <name evidence="7" type="ORF">MCOS_LOCUS817</name>
</gene>
<dbReference type="GO" id="GO:0005783">
    <property type="term" value="C:endoplasmic reticulum"/>
    <property type="evidence" value="ECO:0007669"/>
    <property type="project" value="UniProtKB-SubCell"/>
</dbReference>
<dbReference type="Pfam" id="PF04099">
    <property type="entry name" value="Sybindin"/>
    <property type="match status" value="1"/>
</dbReference>
<evidence type="ECO:0000313" key="7">
    <source>
        <dbReference type="EMBL" id="VDD74814.1"/>
    </source>
</evidence>
<name>A0A0R3U2T9_MESCO</name>
<dbReference type="EMBL" id="UXSR01000081">
    <property type="protein sequence ID" value="VDD74814.1"/>
    <property type="molecule type" value="Genomic_DNA"/>
</dbReference>
<sequence>MKLFNLYIFDSRGNNIFYKEWISLKTSNTRENDAKLIRGMLVGLKAVCSKLSPTENNIHTLSYKTSHYRLHYFEGPTGIKIILNTDPMVMPLVKELENVYKLYVEFVVKSPGFDSSVPPLYWRVRIIIKK</sequence>